<dbReference type="Proteomes" id="UP000516057">
    <property type="component" value="Chromosome"/>
</dbReference>
<feature type="domain" description="SPOR" evidence="1">
    <location>
        <begin position="11"/>
        <end position="90"/>
    </location>
</feature>
<protein>
    <submittedName>
        <fullName evidence="2">SPOR domain-containing protein</fullName>
    </submittedName>
</protein>
<dbReference type="SUPFAM" id="SSF110997">
    <property type="entry name" value="Sporulation related repeat"/>
    <property type="match status" value="1"/>
</dbReference>
<evidence type="ECO:0000313" key="2">
    <source>
        <dbReference type="EMBL" id="QNP59183.1"/>
    </source>
</evidence>
<dbReference type="EMBL" id="CP060790">
    <property type="protein sequence ID" value="QNP59183.1"/>
    <property type="molecule type" value="Genomic_DNA"/>
</dbReference>
<dbReference type="GO" id="GO:0042834">
    <property type="term" value="F:peptidoglycan binding"/>
    <property type="evidence" value="ECO:0007669"/>
    <property type="project" value="InterPro"/>
</dbReference>
<dbReference type="KEGG" id="amon:H9L24_20445"/>
<dbReference type="InterPro" id="IPR007730">
    <property type="entry name" value="SPOR-like_dom"/>
</dbReference>
<name>A0A7H0HF67_9BURK</name>
<sequence>MRPRQSPVAQSLEPRRYYINVGVFADASNAQKAQQQLQRAGLPLVVQTVGTNKGDRIRVRAGPFHQAEDADAAAQRVRAQGLEAVVFQHR</sequence>
<dbReference type="Gene3D" id="3.30.70.1070">
    <property type="entry name" value="Sporulation related repeat"/>
    <property type="match status" value="1"/>
</dbReference>
<gene>
    <name evidence="2" type="ORF">H9L24_20445</name>
</gene>
<dbReference type="Pfam" id="PF05036">
    <property type="entry name" value="SPOR"/>
    <property type="match status" value="1"/>
</dbReference>
<evidence type="ECO:0000313" key="3">
    <source>
        <dbReference type="Proteomes" id="UP000516057"/>
    </source>
</evidence>
<dbReference type="AlphaFoldDB" id="A0A7H0HF67"/>
<organism evidence="2 3">
    <name type="scientific">Paenacidovorax monticola</name>
    <dbReference type="NCBI Taxonomy" id="1926868"/>
    <lineage>
        <taxon>Bacteria</taxon>
        <taxon>Pseudomonadati</taxon>
        <taxon>Pseudomonadota</taxon>
        <taxon>Betaproteobacteria</taxon>
        <taxon>Burkholderiales</taxon>
        <taxon>Comamonadaceae</taxon>
        <taxon>Paenacidovorax</taxon>
    </lineage>
</organism>
<accession>A0A7H0HF67</accession>
<dbReference type="RefSeq" id="WP_187736168.1">
    <property type="nucleotide sequence ID" value="NZ_CP060790.1"/>
</dbReference>
<dbReference type="PROSITE" id="PS51724">
    <property type="entry name" value="SPOR"/>
    <property type="match status" value="1"/>
</dbReference>
<evidence type="ECO:0000259" key="1">
    <source>
        <dbReference type="PROSITE" id="PS51724"/>
    </source>
</evidence>
<proteinExistence type="predicted"/>
<reference evidence="2 3" key="1">
    <citation type="submission" date="2020-08" db="EMBL/GenBank/DDBJ databases">
        <title>Genome sequence of Acidovorax monticola KACC 19171T.</title>
        <authorList>
            <person name="Hyun D.-W."/>
            <person name="Bae J.-W."/>
        </authorList>
    </citation>
    <scope>NUCLEOTIDE SEQUENCE [LARGE SCALE GENOMIC DNA]</scope>
    <source>
        <strain evidence="2 3">KACC 19171</strain>
    </source>
</reference>
<keyword evidence="3" id="KW-1185">Reference proteome</keyword>
<dbReference type="InterPro" id="IPR036680">
    <property type="entry name" value="SPOR-like_sf"/>
</dbReference>